<feature type="compositionally biased region" description="Basic and acidic residues" evidence="1">
    <location>
        <begin position="1"/>
        <end position="38"/>
    </location>
</feature>
<organism evidence="2 3">
    <name type="scientific">Elysia marginata</name>
    <dbReference type="NCBI Taxonomy" id="1093978"/>
    <lineage>
        <taxon>Eukaryota</taxon>
        <taxon>Metazoa</taxon>
        <taxon>Spiralia</taxon>
        <taxon>Lophotrochozoa</taxon>
        <taxon>Mollusca</taxon>
        <taxon>Gastropoda</taxon>
        <taxon>Heterobranchia</taxon>
        <taxon>Euthyneura</taxon>
        <taxon>Panpulmonata</taxon>
        <taxon>Sacoglossa</taxon>
        <taxon>Placobranchoidea</taxon>
        <taxon>Plakobranchidae</taxon>
        <taxon>Elysia</taxon>
    </lineage>
</organism>
<dbReference type="AlphaFoldDB" id="A0AAV4HYL2"/>
<feature type="compositionally biased region" description="Basic residues" evidence="1">
    <location>
        <begin position="39"/>
        <end position="52"/>
    </location>
</feature>
<reference evidence="2 3" key="1">
    <citation type="journal article" date="2021" name="Elife">
        <title>Chloroplast acquisition without the gene transfer in kleptoplastic sea slugs, Plakobranchus ocellatus.</title>
        <authorList>
            <person name="Maeda T."/>
            <person name="Takahashi S."/>
            <person name="Yoshida T."/>
            <person name="Shimamura S."/>
            <person name="Takaki Y."/>
            <person name="Nagai Y."/>
            <person name="Toyoda A."/>
            <person name="Suzuki Y."/>
            <person name="Arimoto A."/>
            <person name="Ishii H."/>
            <person name="Satoh N."/>
            <person name="Nishiyama T."/>
            <person name="Hasebe M."/>
            <person name="Maruyama T."/>
            <person name="Minagawa J."/>
            <person name="Obokata J."/>
            <person name="Shigenobu S."/>
        </authorList>
    </citation>
    <scope>NUCLEOTIDE SEQUENCE [LARGE SCALE GENOMIC DNA]</scope>
</reference>
<proteinExistence type="predicted"/>
<gene>
    <name evidence="2" type="ORF">ElyMa_001134300</name>
</gene>
<evidence type="ECO:0000313" key="3">
    <source>
        <dbReference type="Proteomes" id="UP000762676"/>
    </source>
</evidence>
<evidence type="ECO:0000256" key="1">
    <source>
        <dbReference type="SAM" id="MobiDB-lite"/>
    </source>
</evidence>
<accession>A0AAV4HYL2</accession>
<keyword evidence="3" id="KW-1185">Reference proteome</keyword>
<dbReference type="Proteomes" id="UP000762676">
    <property type="component" value="Unassembled WGS sequence"/>
</dbReference>
<comment type="caution">
    <text evidence="2">The sequence shown here is derived from an EMBL/GenBank/DDBJ whole genome shotgun (WGS) entry which is preliminary data.</text>
</comment>
<dbReference type="EMBL" id="BMAT01002250">
    <property type="protein sequence ID" value="GFS02865.1"/>
    <property type="molecule type" value="Genomic_DNA"/>
</dbReference>
<sequence>MRWRKTENKRQTDRYINKERDSERNTNGKKERHGERETRRKKKATKKERKRRRFEERRERARKRKCKENREVMSIRFLRTKVDPERKDKQKGEREFCREILEVTGRTDKAVYREPQLATVNFNLGPGARIP</sequence>
<feature type="region of interest" description="Disordered" evidence="1">
    <location>
        <begin position="1"/>
        <end position="67"/>
    </location>
</feature>
<protein>
    <submittedName>
        <fullName evidence="2">Uncharacterized protein</fullName>
    </submittedName>
</protein>
<evidence type="ECO:0000313" key="2">
    <source>
        <dbReference type="EMBL" id="GFS02865.1"/>
    </source>
</evidence>
<name>A0AAV4HYL2_9GAST</name>